<dbReference type="Pfam" id="PF21934">
    <property type="entry name" value="Yop-YscD_ppl_3rd"/>
    <property type="match status" value="1"/>
</dbReference>
<dbReference type="CDD" id="cd00060">
    <property type="entry name" value="FHA"/>
    <property type="match status" value="1"/>
</dbReference>
<sequence length="314" mass="33546">MFELRVLTGLHQGAALPLVGEQWLIGSHDELDLALHDPGVEQRHCRLRRDGERWTLNAEDGAVLDDEGHALATLQPGSPFVLGSVWLAVAAADTAWPTLPVPAPGAAAQGAGDPPTQPSAGHSAARRRPSLFNRVTLITVGILVGVVGSAWSLSHSDAPSEAALVGTGVDSAAGQSAPPAAGDHRTRLSAEQAQLRLKTMLSDRLLNDVTVEQTAKGLVLRGNLQEEARPVYQRMLERFEGSYQIPVALVDEVSAGGSALPFVIVQIMSGPQAHLVTADGKRLYVGDELAGLRLTRIDDGRVEFEGERHYEVRW</sequence>
<evidence type="ECO:0000256" key="1">
    <source>
        <dbReference type="SAM" id="MobiDB-lite"/>
    </source>
</evidence>
<feature type="compositionally biased region" description="Low complexity" evidence="1">
    <location>
        <begin position="104"/>
        <end position="114"/>
    </location>
</feature>
<reference evidence="4 5" key="1">
    <citation type="journal article" date="2020" name="Insects">
        <title>Bacteria Belonging to Pseudomonas typographi sp. nov. from the Bark Beetle Ips typographus Have Genomic Potential to Aid in the Host Ecology.</title>
        <authorList>
            <person name="Peral-Aranega E."/>
            <person name="Saati-Santamaria Z."/>
            <person name="Kolarik M."/>
            <person name="Rivas R."/>
            <person name="Garcia-Fraile P."/>
        </authorList>
    </citation>
    <scope>NUCLEOTIDE SEQUENCE [LARGE SCALE GENOMIC DNA]</scope>
    <source>
        <strain evidence="4 5">CA3A</strain>
    </source>
</reference>
<evidence type="ECO:0000313" key="5">
    <source>
        <dbReference type="Proteomes" id="UP000805841"/>
    </source>
</evidence>
<dbReference type="InterPro" id="IPR053946">
    <property type="entry name" value="YscD_ppl_3rd"/>
</dbReference>
<dbReference type="InterPro" id="IPR008984">
    <property type="entry name" value="SMAD_FHA_dom_sf"/>
</dbReference>
<dbReference type="Pfam" id="PF16697">
    <property type="entry name" value="Yop-YscD_cpl"/>
    <property type="match status" value="1"/>
</dbReference>
<gene>
    <name evidence="4" type="ORF">HAQ05_22055</name>
</gene>
<name>A0ABR7Z7W7_9PSED</name>
<proteinExistence type="predicted"/>
<evidence type="ECO:0008006" key="6">
    <source>
        <dbReference type="Google" id="ProtNLM"/>
    </source>
</evidence>
<dbReference type="RefSeq" id="WP_190424569.1">
    <property type="nucleotide sequence ID" value="NZ_JAAOCA010000034.1"/>
</dbReference>
<dbReference type="EMBL" id="JAAOCA010000034">
    <property type="protein sequence ID" value="MBD1601363.1"/>
    <property type="molecule type" value="Genomic_DNA"/>
</dbReference>
<dbReference type="InterPro" id="IPR032030">
    <property type="entry name" value="YscD_cytoplasmic_dom"/>
</dbReference>
<evidence type="ECO:0000313" key="4">
    <source>
        <dbReference type="EMBL" id="MBD1601363.1"/>
    </source>
</evidence>
<dbReference type="Gene3D" id="2.60.200.20">
    <property type="match status" value="1"/>
</dbReference>
<evidence type="ECO:0000259" key="2">
    <source>
        <dbReference type="Pfam" id="PF16697"/>
    </source>
</evidence>
<evidence type="ECO:0000259" key="3">
    <source>
        <dbReference type="Pfam" id="PF21934"/>
    </source>
</evidence>
<feature type="domain" description="YscD cytoplasmic" evidence="2">
    <location>
        <begin position="5"/>
        <end position="92"/>
    </location>
</feature>
<feature type="domain" description="YscD-like Bon-like" evidence="3">
    <location>
        <begin position="196"/>
        <end position="254"/>
    </location>
</feature>
<dbReference type="SUPFAM" id="SSF49879">
    <property type="entry name" value="SMAD/FHA domain"/>
    <property type="match status" value="1"/>
</dbReference>
<dbReference type="Proteomes" id="UP000805841">
    <property type="component" value="Unassembled WGS sequence"/>
</dbReference>
<organism evidence="4 5">
    <name type="scientific">Pseudomonas typographi</name>
    <dbReference type="NCBI Taxonomy" id="2715964"/>
    <lineage>
        <taxon>Bacteria</taxon>
        <taxon>Pseudomonadati</taxon>
        <taxon>Pseudomonadota</taxon>
        <taxon>Gammaproteobacteria</taxon>
        <taxon>Pseudomonadales</taxon>
        <taxon>Pseudomonadaceae</taxon>
        <taxon>Pseudomonas</taxon>
    </lineage>
</organism>
<feature type="region of interest" description="Disordered" evidence="1">
    <location>
        <begin position="101"/>
        <end position="126"/>
    </location>
</feature>
<comment type="caution">
    <text evidence="4">The sequence shown here is derived from an EMBL/GenBank/DDBJ whole genome shotgun (WGS) entry which is preliminary data.</text>
</comment>
<protein>
    <recommendedName>
        <fullName evidence="6">Type III secretion protein</fullName>
    </recommendedName>
</protein>
<accession>A0ABR7Z7W7</accession>
<keyword evidence="5" id="KW-1185">Reference proteome</keyword>